<proteinExistence type="predicted"/>
<gene>
    <name evidence="1" type="ORF">J1C56_02415</name>
</gene>
<dbReference type="Proteomes" id="UP001138921">
    <property type="component" value="Unassembled WGS sequence"/>
</dbReference>
<dbReference type="RefSeq" id="WP_214385653.1">
    <property type="nucleotide sequence ID" value="NZ_JAFLWW010000001.1"/>
</dbReference>
<dbReference type="AlphaFoldDB" id="A0A9X1A761"/>
<dbReference type="EMBL" id="JAFLWW010000001">
    <property type="protein sequence ID" value="MBT1154438.1"/>
    <property type="molecule type" value="Genomic_DNA"/>
</dbReference>
<name>A0A9X1A761_9HYPH</name>
<reference evidence="1" key="1">
    <citation type="journal article" date="2021" name="Microorganisms">
        <title>Phylogenomic Reconstruction and Metabolic Potential of the Genus Aminobacter.</title>
        <authorList>
            <person name="Artuso I."/>
            <person name="Turrini P."/>
            <person name="Pirolo M."/>
            <person name="Lugli G.A."/>
            <person name="Ventura M."/>
            <person name="Visca P."/>
        </authorList>
    </citation>
    <scope>NUCLEOTIDE SEQUENCE</scope>
    <source>
        <strain evidence="1">LMG 26462</strain>
    </source>
</reference>
<comment type="caution">
    <text evidence="1">The sequence shown here is derived from an EMBL/GenBank/DDBJ whole genome shotgun (WGS) entry which is preliminary data.</text>
</comment>
<evidence type="ECO:0000313" key="1">
    <source>
        <dbReference type="EMBL" id="MBT1154438.1"/>
    </source>
</evidence>
<accession>A0A9X1A761</accession>
<keyword evidence="2" id="KW-1185">Reference proteome</keyword>
<sequence>MTPQEFRELWREDVMSRVHRDIDDSWRHGNNVTEVYKDELTGRFWRVGYQVSGDGEYHGIRELEFDGPAEVFPHTKLVAVVEYHTTKPLSGVVPG</sequence>
<reference evidence="1" key="2">
    <citation type="submission" date="2021-03" db="EMBL/GenBank/DDBJ databases">
        <authorList>
            <person name="Artuso I."/>
            <person name="Turrini P."/>
            <person name="Pirolo M."/>
            <person name="Lugli G.A."/>
            <person name="Ventura M."/>
            <person name="Visca P."/>
        </authorList>
    </citation>
    <scope>NUCLEOTIDE SEQUENCE</scope>
    <source>
        <strain evidence="1">LMG 26462</strain>
    </source>
</reference>
<protein>
    <submittedName>
        <fullName evidence="1">Uncharacterized protein</fullName>
    </submittedName>
</protein>
<evidence type="ECO:0000313" key="2">
    <source>
        <dbReference type="Proteomes" id="UP001138921"/>
    </source>
</evidence>
<organism evidence="1 2">
    <name type="scientific">Aminobacter anthyllidis</name>
    <dbReference type="NCBI Taxonomy" id="1035067"/>
    <lineage>
        <taxon>Bacteria</taxon>
        <taxon>Pseudomonadati</taxon>
        <taxon>Pseudomonadota</taxon>
        <taxon>Alphaproteobacteria</taxon>
        <taxon>Hyphomicrobiales</taxon>
        <taxon>Phyllobacteriaceae</taxon>
        <taxon>Aminobacter</taxon>
    </lineage>
</organism>